<dbReference type="Proteomes" id="UP000559256">
    <property type="component" value="Unassembled WGS sequence"/>
</dbReference>
<gene>
    <name evidence="1" type="ORF">D9758_008707</name>
</gene>
<sequence>MPRLGLITIGQSPRPDLTTELAPPLPGVTFVERGVLNGLSSSEIASLHPSPDDPHDIPLTTRLLDGSSCIIGECAVVARMPALIKSLEDDEGVDCIMLACTGHFPPFPHRKPLFIPDHLISYGTAALIEGIGATTVGILSPLAEQMEHSGEKFAVGLKQEKEKDVKFVHAFCSPYTGTKERREEQFRKASRGLVDKGAQLIAMDCMGFTEEMRKVVAMEARVPVILARSVAARFAAEVLASMV</sequence>
<dbReference type="EMBL" id="JAACJM010000064">
    <property type="protein sequence ID" value="KAF5353104.1"/>
    <property type="molecule type" value="Genomic_DNA"/>
</dbReference>
<dbReference type="AlphaFoldDB" id="A0A8H5D3R3"/>
<accession>A0A8H5D3R3</accession>
<dbReference type="Pfam" id="PF07302">
    <property type="entry name" value="AroM"/>
    <property type="match status" value="1"/>
</dbReference>
<dbReference type="InterPro" id="IPR010843">
    <property type="entry name" value="Uncharacterised_AroM"/>
</dbReference>
<protein>
    <recommendedName>
        <fullName evidence="3">AroM family protein</fullName>
    </recommendedName>
</protein>
<evidence type="ECO:0008006" key="3">
    <source>
        <dbReference type="Google" id="ProtNLM"/>
    </source>
</evidence>
<name>A0A8H5D3R3_9AGAR</name>
<proteinExistence type="predicted"/>
<dbReference type="OrthoDB" id="3207381at2759"/>
<organism evidence="1 2">
    <name type="scientific">Tetrapyrgos nigripes</name>
    <dbReference type="NCBI Taxonomy" id="182062"/>
    <lineage>
        <taxon>Eukaryota</taxon>
        <taxon>Fungi</taxon>
        <taxon>Dikarya</taxon>
        <taxon>Basidiomycota</taxon>
        <taxon>Agaricomycotina</taxon>
        <taxon>Agaricomycetes</taxon>
        <taxon>Agaricomycetidae</taxon>
        <taxon>Agaricales</taxon>
        <taxon>Marasmiineae</taxon>
        <taxon>Marasmiaceae</taxon>
        <taxon>Tetrapyrgos</taxon>
    </lineage>
</organism>
<comment type="caution">
    <text evidence="1">The sequence shown here is derived from an EMBL/GenBank/DDBJ whole genome shotgun (WGS) entry which is preliminary data.</text>
</comment>
<evidence type="ECO:0000313" key="2">
    <source>
        <dbReference type="Proteomes" id="UP000559256"/>
    </source>
</evidence>
<evidence type="ECO:0000313" key="1">
    <source>
        <dbReference type="EMBL" id="KAF5353104.1"/>
    </source>
</evidence>
<keyword evidence="2" id="KW-1185">Reference proteome</keyword>
<reference evidence="1 2" key="1">
    <citation type="journal article" date="2020" name="ISME J.">
        <title>Uncovering the hidden diversity of litter-decomposition mechanisms in mushroom-forming fungi.</title>
        <authorList>
            <person name="Floudas D."/>
            <person name="Bentzer J."/>
            <person name="Ahren D."/>
            <person name="Johansson T."/>
            <person name="Persson P."/>
            <person name="Tunlid A."/>
        </authorList>
    </citation>
    <scope>NUCLEOTIDE SEQUENCE [LARGE SCALE GENOMIC DNA]</scope>
    <source>
        <strain evidence="1 2">CBS 291.85</strain>
    </source>
</reference>